<dbReference type="EC" id="4.2.99.18" evidence="15"/>
<dbReference type="InterPro" id="IPR015886">
    <property type="entry name" value="H2TH_FPG"/>
</dbReference>
<dbReference type="InterPro" id="IPR000214">
    <property type="entry name" value="Znf_DNA_glyclase/AP_lyase"/>
</dbReference>
<keyword evidence="10 15" id="KW-0234">DNA repair</keyword>
<dbReference type="GO" id="GO:0003690">
    <property type="term" value="F:double-stranded DNA binding"/>
    <property type="evidence" value="ECO:0007669"/>
    <property type="project" value="UniProtKB-ARBA"/>
</dbReference>
<feature type="domain" description="Formamidopyrimidine-DNA glycosylase catalytic" evidence="17">
    <location>
        <begin position="2"/>
        <end position="118"/>
    </location>
</feature>
<dbReference type="PANTHER" id="PTHR22993">
    <property type="entry name" value="FORMAMIDOPYRIMIDINE-DNA GLYCOSYLASE"/>
    <property type="match status" value="1"/>
</dbReference>
<feature type="binding site" evidence="15">
    <location>
        <position position="96"/>
    </location>
    <ligand>
        <name>DNA</name>
        <dbReference type="ChEBI" id="CHEBI:16991"/>
    </ligand>
</feature>
<dbReference type="SUPFAM" id="SSF81624">
    <property type="entry name" value="N-terminal domain of MutM-like DNA repair proteins"/>
    <property type="match status" value="1"/>
</dbReference>
<comment type="catalytic activity">
    <reaction evidence="1 15">
        <text>Hydrolysis of DNA containing ring-opened 7-methylguanine residues, releasing 2,6-diamino-4-hydroxy-5-(N-methyl)formamidopyrimidine.</text>
        <dbReference type="EC" id="3.2.2.23"/>
    </reaction>
</comment>
<evidence type="ECO:0000256" key="4">
    <source>
        <dbReference type="ARBA" id="ARBA00022723"/>
    </source>
</evidence>
<dbReference type="FunFam" id="1.10.8.50:FF:000003">
    <property type="entry name" value="Formamidopyrimidine-DNA glycosylase"/>
    <property type="match status" value="1"/>
</dbReference>
<feature type="active site" description="Schiff-base intermediate with DNA" evidence="15">
    <location>
        <position position="2"/>
    </location>
</feature>
<dbReference type="CDD" id="cd08966">
    <property type="entry name" value="EcFpg-like_N"/>
    <property type="match status" value="1"/>
</dbReference>
<evidence type="ECO:0000256" key="14">
    <source>
        <dbReference type="ARBA" id="ARBA00044632"/>
    </source>
</evidence>
<proteinExistence type="inferred from homology"/>
<feature type="binding site" evidence="15">
    <location>
        <position position="115"/>
    </location>
    <ligand>
        <name>DNA</name>
        <dbReference type="ChEBI" id="CHEBI:16991"/>
    </ligand>
</feature>
<dbReference type="GO" id="GO:0034039">
    <property type="term" value="F:8-oxo-7,8-dihydroguanine DNA N-glycosylase activity"/>
    <property type="evidence" value="ECO:0007669"/>
    <property type="project" value="TreeGrafter"/>
</dbReference>
<dbReference type="RefSeq" id="WP_121910926.1">
    <property type="nucleotide sequence ID" value="NZ_CP068292.1"/>
</dbReference>
<name>A0A3M0GU29_9CORY</name>
<evidence type="ECO:0000256" key="1">
    <source>
        <dbReference type="ARBA" id="ARBA00001668"/>
    </source>
</evidence>
<keyword evidence="6 15" id="KW-0863">Zinc-finger</keyword>
<gene>
    <name evidence="15" type="primary">mutM</name>
    <name evidence="15" type="synonym">fpg</name>
    <name evidence="18" type="ORF">D9543_00230</name>
</gene>
<dbReference type="Pfam" id="PF01149">
    <property type="entry name" value="Fapy_DNA_glyco"/>
    <property type="match status" value="1"/>
</dbReference>
<evidence type="ECO:0000256" key="15">
    <source>
        <dbReference type="HAMAP-Rule" id="MF_00103"/>
    </source>
</evidence>
<dbReference type="GO" id="GO:0006284">
    <property type="term" value="P:base-excision repair"/>
    <property type="evidence" value="ECO:0007669"/>
    <property type="project" value="InterPro"/>
</dbReference>
<dbReference type="Gene3D" id="3.20.190.10">
    <property type="entry name" value="MutM-like, N-terminal"/>
    <property type="match status" value="1"/>
</dbReference>
<dbReference type="InterPro" id="IPR010663">
    <property type="entry name" value="Znf_FPG/IleRS"/>
</dbReference>
<dbReference type="HAMAP" id="MF_00103">
    <property type="entry name" value="Fapy_DNA_glycosyl"/>
    <property type="match status" value="1"/>
</dbReference>
<comment type="cofactor">
    <cofactor evidence="15">
        <name>Zn(2+)</name>
        <dbReference type="ChEBI" id="CHEBI:29105"/>
    </cofactor>
    <text evidence="15">Binds 1 zinc ion per subunit.</text>
</comment>
<reference evidence="18 19" key="1">
    <citation type="submission" date="2018-10" db="EMBL/GenBank/DDBJ databases">
        <title>Corynebacterium macginleyi genome sequencing and assembly of the type strain and two clinical samples.</title>
        <authorList>
            <person name="Bernier A.-M."/>
            <person name="Bernard K."/>
        </authorList>
    </citation>
    <scope>NUCLEOTIDE SEQUENCE [LARGE SCALE GENOMIC DNA]</scope>
    <source>
        <strain evidence="18 19">NML 120205</strain>
    </source>
</reference>
<comment type="similarity">
    <text evidence="2 15">Belongs to the FPG family.</text>
</comment>
<evidence type="ECO:0000256" key="3">
    <source>
        <dbReference type="ARBA" id="ARBA00011245"/>
    </source>
</evidence>
<keyword evidence="7 15" id="KW-0378">Hydrolase</keyword>
<dbReference type="InterPro" id="IPR012319">
    <property type="entry name" value="FPG_cat"/>
</dbReference>
<keyword evidence="8 15" id="KW-0862">Zinc</keyword>
<dbReference type="Pfam" id="PF06827">
    <property type="entry name" value="zf-FPG_IleRS"/>
    <property type="match status" value="1"/>
</dbReference>
<evidence type="ECO:0000256" key="9">
    <source>
        <dbReference type="ARBA" id="ARBA00023125"/>
    </source>
</evidence>
<dbReference type="SUPFAM" id="SSF46946">
    <property type="entry name" value="S13-like H2TH domain"/>
    <property type="match status" value="1"/>
</dbReference>
<dbReference type="PROSITE" id="PS01242">
    <property type="entry name" value="ZF_FPG_1"/>
    <property type="match status" value="1"/>
</dbReference>
<dbReference type="PROSITE" id="PS51068">
    <property type="entry name" value="FPG_CAT"/>
    <property type="match status" value="1"/>
</dbReference>
<evidence type="ECO:0000256" key="6">
    <source>
        <dbReference type="ARBA" id="ARBA00022771"/>
    </source>
</evidence>
<dbReference type="NCBIfam" id="NF002211">
    <property type="entry name" value="PRK01103.1"/>
    <property type="match status" value="1"/>
</dbReference>
<keyword evidence="13 15" id="KW-0326">Glycosidase</keyword>
<feature type="binding site" evidence="15">
    <location>
        <position position="152"/>
    </location>
    <ligand>
        <name>DNA</name>
        <dbReference type="ChEBI" id="CHEBI:16991"/>
    </ligand>
</feature>
<evidence type="ECO:0000259" key="17">
    <source>
        <dbReference type="PROSITE" id="PS51068"/>
    </source>
</evidence>
<evidence type="ECO:0000256" key="2">
    <source>
        <dbReference type="ARBA" id="ARBA00009409"/>
    </source>
</evidence>
<dbReference type="SMART" id="SM01232">
    <property type="entry name" value="H2TH"/>
    <property type="match status" value="1"/>
</dbReference>
<dbReference type="InterPro" id="IPR015887">
    <property type="entry name" value="DNA_glyclase_Znf_dom_DNA_BS"/>
</dbReference>
<comment type="subunit">
    <text evidence="3 15">Monomer.</text>
</comment>
<feature type="domain" description="FPG-type" evidence="16">
    <location>
        <begin position="238"/>
        <end position="271"/>
    </location>
</feature>
<evidence type="ECO:0000256" key="11">
    <source>
        <dbReference type="ARBA" id="ARBA00023239"/>
    </source>
</evidence>
<dbReference type="GO" id="GO:0003684">
    <property type="term" value="F:damaged DNA binding"/>
    <property type="evidence" value="ECO:0007669"/>
    <property type="project" value="InterPro"/>
</dbReference>
<evidence type="ECO:0000313" key="18">
    <source>
        <dbReference type="EMBL" id="RMB64255.1"/>
    </source>
</evidence>
<keyword evidence="4 15" id="KW-0479">Metal-binding</keyword>
<comment type="catalytic activity">
    <reaction evidence="14 15">
        <text>2'-deoxyribonucleotide-(2'-deoxyribose 5'-phosphate)-2'-deoxyribonucleotide-DNA = a 3'-end 2'-deoxyribonucleotide-(2,3-dehydro-2,3-deoxyribose 5'-phosphate)-DNA + a 5'-end 5'-phospho-2'-deoxyribonucleoside-DNA + H(+)</text>
        <dbReference type="Rhea" id="RHEA:66592"/>
        <dbReference type="Rhea" id="RHEA-COMP:13180"/>
        <dbReference type="Rhea" id="RHEA-COMP:16897"/>
        <dbReference type="Rhea" id="RHEA-COMP:17067"/>
        <dbReference type="ChEBI" id="CHEBI:15378"/>
        <dbReference type="ChEBI" id="CHEBI:136412"/>
        <dbReference type="ChEBI" id="CHEBI:157695"/>
        <dbReference type="ChEBI" id="CHEBI:167181"/>
        <dbReference type="EC" id="4.2.99.18"/>
    </reaction>
</comment>
<comment type="function">
    <text evidence="15">Involved in base excision repair of DNA damaged by oxidation or by mutagenic agents. Acts as DNA glycosylase that recognizes and removes damaged bases. Has a preference for oxidized purines, such as 7,8-dihydro-8-oxoguanine (8-oxoG). Has AP (apurinic/apyrimidinic) lyase activity and introduces nicks in the DNA strand. Cleaves the DNA backbone by beta-delta elimination to generate a single-strand break at the site of the removed base with both 3'- and 5'-phosphates.</text>
</comment>
<dbReference type="Proteomes" id="UP000270649">
    <property type="component" value="Unassembled WGS sequence"/>
</dbReference>
<dbReference type="PROSITE" id="PS51066">
    <property type="entry name" value="ZF_FPG_2"/>
    <property type="match status" value="1"/>
</dbReference>
<evidence type="ECO:0000256" key="12">
    <source>
        <dbReference type="ARBA" id="ARBA00023268"/>
    </source>
</evidence>
<feature type="active site" description="Proton donor" evidence="15">
    <location>
        <position position="3"/>
    </location>
</feature>
<dbReference type="EMBL" id="REGC01000001">
    <property type="protein sequence ID" value="RMB64255.1"/>
    <property type="molecule type" value="Genomic_DNA"/>
</dbReference>
<evidence type="ECO:0000256" key="13">
    <source>
        <dbReference type="ARBA" id="ARBA00023295"/>
    </source>
</evidence>
<dbReference type="InterPro" id="IPR035937">
    <property type="entry name" value="FPG_N"/>
</dbReference>
<dbReference type="SMART" id="SM00898">
    <property type="entry name" value="Fapy_DNA_glyco"/>
    <property type="match status" value="1"/>
</dbReference>
<keyword evidence="12 15" id="KW-0511">Multifunctional enzyme</keyword>
<feature type="active site" description="Proton donor; for beta-elimination activity" evidence="15">
    <location>
        <position position="58"/>
    </location>
</feature>
<keyword evidence="11 15" id="KW-0456">Lyase</keyword>
<protein>
    <recommendedName>
        <fullName evidence="15">Formamidopyrimidine-DNA glycosylase</fullName>
        <shortName evidence="15">Fapy-DNA glycosylase</shortName>
        <ecNumber evidence="15">3.2.2.23</ecNumber>
    </recommendedName>
    <alternativeName>
        <fullName evidence="15">DNA-(apurinic or apyrimidinic site) lyase MutM</fullName>
        <shortName evidence="15">AP lyase MutM</shortName>
        <ecNumber evidence="15">4.2.99.18</ecNumber>
    </alternativeName>
</protein>
<evidence type="ECO:0000256" key="8">
    <source>
        <dbReference type="ARBA" id="ARBA00022833"/>
    </source>
</evidence>
<evidence type="ECO:0000259" key="16">
    <source>
        <dbReference type="PROSITE" id="PS51066"/>
    </source>
</evidence>
<evidence type="ECO:0000313" key="19">
    <source>
        <dbReference type="Proteomes" id="UP000270649"/>
    </source>
</evidence>
<dbReference type="GO" id="GO:0008270">
    <property type="term" value="F:zinc ion binding"/>
    <property type="evidence" value="ECO:0007669"/>
    <property type="project" value="UniProtKB-UniRule"/>
</dbReference>
<dbReference type="GeneID" id="92745854"/>
<dbReference type="Gene3D" id="1.10.8.50">
    <property type="match status" value="1"/>
</dbReference>
<dbReference type="PANTHER" id="PTHR22993:SF9">
    <property type="entry name" value="FORMAMIDOPYRIMIDINE-DNA GLYCOSYLASE"/>
    <property type="match status" value="1"/>
</dbReference>
<sequence>MPELPEVESVRRGVETYVVGKEITSVDIAHPRANRGQDEPLAGLVVGKEIAAVARRGKFMWLEFVGEDPMDSHRDVLFIHLGMSGQLRIGPTESPHRRVTVGLSDGTELHFVDQRTFGYWLYAPWSKISHIGLDPLEPGFDIASAGRRLRQKKTAVKTALLDQTLVSGIGNIYADEALWAARISPRKKASALRQKDAVALFSAAQSVMSAALKAGGTSFDSLYVNVNGESGYFARSLAAYGRAGQACSRCGTAIERCIIGGRSSHYCPRCQ</sequence>
<dbReference type="NCBIfam" id="TIGR00577">
    <property type="entry name" value="fpg"/>
    <property type="match status" value="1"/>
</dbReference>
<dbReference type="GO" id="GO:0006979">
    <property type="term" value="P:response to oxidative stress"/>
    <property type="evidence" value="ECO:0007669"/>
    <property type="project" value="UniProtKB-ARBA"/>
</dbReference>
<dbReference type="SUPFAM" id="SSF57716">
    <property type="entry name" value="Glucocorticoid receptor-like (DNA-binding domain)"/>
    <property type="match status" value="1"/>
</dbReference>
<dbReference type="GO" id="GO:0140078">
    <property type="term" value="F:class I DNA-(apurinic or apyrimidinic site) endonuclease activity"/>
    <property type="evidence" value="ECO:0007669"/>
    <property type="project" value="UniProtKB-EC"/>
</dbReference>
<evidence type="ECO:0000256" key="10">
    <source>
        <dbReference type="ARBA" id="ARBA00023204"/>
    </source>
</evidence>
<dbReference type="InterPro" id="IPR010979">
    <property type="entry name" value="Ribosomal_uS13-like_H2TH"/>
</dbReference>
<dbReference type="Pfam" id="PF06831">
    <property type="entry name" value="H2TH"/>
    <property type="match status" value="1"/>
</dbReference>
<dbReference type="InterPro" id="IPR020629">
    <property type="entry name" value="FPG_Glyclase"/>
</dbReference>
<organism evidence="18 19">
    <name type="scientific">Corynebacterium macginleyi</name>
    <dbReference type="NCBI Taxonomy" id="38290"/>
    <lineage>
        <taxon>Bacteria</taxon>
        <taxon>Bacillati</taxon>
        <taxon>Actinomycetota</taxon>
        <taxon>Actinomycetes</taxon>
        <taxon>Mycobacteriales</taxon>
        <taxon>Corynebacteriaceae</taxon>
        <taxon>Corynebacterium</taxon>
    </lineage>
</organism>
<evidence type="ECO:0000256" key="5">
    <source>
        <dbReference type="ARBA" id="ARBA00022763"/>
    </source>
</evidence>
<accession>A0A3M0GU29</accession>
<keyword evidence="9 15" id="KW-0238">DNA-binding</keyword>
<dbReference type="EC" id="3.2.2.23" evidence="15"/>
<evidence type="ECO:0000256" key="7">
    <source>
        <dbReference type="ARBA" id="ARBA00022801"/>
    </source>
</evidence>
<dbReference type="AlphaFoldDB" id="A0A3M0GU29"/>
<comment type="caution">
    <text evidence="18">The sequence shown here is derived from an EMBL/GenBank/DDBJ whole genome shotgun (WGS) entry which is preliminary data.</text>
</comment>
<feature type="active site" description="Proton donor; for delta-elimination activity" evidence="15">
    <location>
        <position position="262"/>
    </location>
</feature>
<keyword evidence="5 15" id="KW-0227">DNA damage</keyword>